<dbReference type="Gene3D" id="3.30.980.10">
    <property type="entry name" value="Threonyl-trna Synthetase, Chain A, domain 2"/>
    <property type="match status" value="1"/>
</dbReference>
<dbReference type="GO" id="GO:0004829">
    <property type="term" value="F:threonine-tRNA ligase activity"/>
    <property type="evidence" value="ECO:0007669"/>
    <property type="project" value="UniProtKB-UniRule"/>
</dbReference>
<feature type="binding site" evidence="13">
    <location>
        <position position="284"/>
    </location>
    <ligand>
        <name>Zn(2+)</name>
        <dbReference type="ChEBI" id="CHEBI:29105"/>
        <note>catalytic</note>
    </ligand>
</feature>
<evidence type="ECO:0000256" key="3">
    <source>
        <dbReference type="ARBA" id="ARBA00022555"/>
    </source>
</evidence>
<dbReference type="EMBL" id="MHKQ01000021">
    <property type="protein sequence ID" value="OGY93469.1"/>
    <property type="molecule type" value="Genomic_DNA"/>
</dbReference>
<dbReference type="SUPFAM" id="SSF55681">
    <property type="entry name" value="Class II aaRS and biotin synthetases"/>
    <property type="match status" value="1"/>
</dbReference>
<name>A0A1G2BY56_9BACT</name>
<dbReference type="InterPro" id="IPR045864">
    <property type="entry name" value="aa-tRNA-synth_II/BPL/LPL"/>
</dbReference>
<comment type="catalytic activity">
    <reaction evidence="12 13">
        <text>tRNA(Thr) + L-threonine + ATP = L-threonyl-tRNA(Thr) + AMP + diphosphate + H(+)</text>
        <dbReference type="Rhea" id="RHEA:24624"/>
        <dbReference type="Rhea" id="RHEA-COMP:9670"/>
        <dbReference type="Rhea" id="RHEA-COMP:9704"/>
        <dbReference type="ChEBI" id="CHEBI:15378"/>
        <dbReference type="ChEBI" id="CHEBI:30616"/>
        <dbReference type="ChEBI" id="CHEBI:33019"/>
        <dbReference type="ChEBI" id="CHEBI:57926"/>
        <dbReference type="ChEBI" id="CHEBI:78442"/>
        <dbReference type="ChEBI" id="CHEBI:78534"/>
        <dbReference type="ChEBI" id="CHEBI:456215"/>
        <dbReference type="EC" id="6.1.1.3"/>
    </reaction>
</comment>
<comment type="subcellular location">
    <subcellularLocation>
        <location evidence="13">Cytoplasm</location>
    </subcellularLocation>
</comment>
<dbReference type="InterPro" id="IPR036621">
    <property type="entry name" value="Anticodon-bd_dom_sf"/>
</dbReference>
<dbReference type="FunFam" id="3.30.930.10:FF:000002">
    <property type="entry name" value="Threonine--tRNA ligase"/>
    <property type="match status" value="1"/>
</dbReference>
<evidence type="ECO:0000256" key="4">
    <source>
        <dbReference type="ARBA" id="ARBA00022598"/>
    </source>
</evidence>
<dbReference type="Gene3D" id="3.30.930.10">
    <property type="entry name" value="Bira Bifunctional Protein, Domain 2"/>
    <property type="match status" value="1"/>
</dbReference>
<dbReference type="FunFam" id="3.30.980.10:FF:000005">
    <property type="entry name" value="Threonyl-tRNA synthetase, mitochondrial"/>
    <property type="match status" value="1"/>
</dbReference>
<dbReference type="Pfam" id="PF03129">
    <property type="entry name" value="HGTP_anticodon"/>
    <property type="match status" value="1"/>
</dbReference>
<feature type="binding site" evidence="13">
    <location>
        <position position="464"/>
    </location>
    <ligand>
        <name>Zn(2+)</name>
        <dbReference type="ChEBI" id="CHEBI:29105"/>
        <note>catalytic</note>
    </ligand>
</feature>
<feature type="domain" description="Aminoacyl-transfer RNA synthetases class-II family profile" evidence="14">
    <location>
        <begin position="190"/>
        <end position="487"/>
    </location>
</feature>
<evidence type="ECO:0000256" key="10">
    <source>
        <dbReference type="ARBA" id="ARBA00022917"/>
    </source>
</evidence>
<keyword evidence="6 13" id="KW-0547">Nucleotide-binding</keyword>
<evidence type="ECO:0000256" key="1">
    <source>
        <dbReference type="ARBA" id="ARBA00008226"/>
    </source>
</evidence>
<keyword evidence="10 13" id="KW-0648">Protein biosynthesis</keyword>
<comment type="subunit">
    <text evidence="13">Homodimer.</text>
</comment>
<dbReference type="SMART" id="SM00863">
    <property type="entry name" value="tRNA_SAD"/>
    <property type="match status" value="1"/>
</dbReference>
<dbReference type="EC" id="6.1.1.3" evidence="13"/>
<protein>
    <recommendedName>
        <fullName evidence="13">Threonine--tRNA ligase</fullName>
        <ecNumber evidence="13">6.1.1.3</ecNumber>
    </recommendedName>
    <alternativeName>
        <fullName evidence="13">Threonyl-tRNA synthetase</fullName>
        <shortName evidence="13">ThrRS</shortName>
    </alternativeName>
</protein>
<dbReference type="InterPro" id="IPR047246">
    <property type="entry name" value="ThrRS_anticodon"/>
</dbReference>
<dbReference type="PANTHER" id="PTHR11451:SF44">
    <property type="entry name" value="THREONINE--TRNA LIGASE, CHLOROPLASTIC_MITOCHONDRIAL 2"/>
    <property type="match status" value="1"/>
</dbReference>
<accession>A0A1G2BY56</accession>
<gene>
    <name evidence="13" type="primary">thrS</name>
    <name evidence="15" type="ORF">A2406_01040</name>
</gene>
<dbReference type="InterPro" id="IPR006195">
    <property type="entry name" value="aa-tRNA-synth_II"/>
</dbReference>
<comment type="caution">
    <text evidence="13">Lacks conserved residue(s) required for the propagation of feature annotation.</text>
</comment>
<comment type="cofactor">
    <cofactor evidence="13">
        <name>Zn(2+)</name>
        <dbReference type="ChEBI" id="CHEBI:29105"/>
    </cofactor>
    <text evidence="13">Binds 1 zinc ion per subunit.</text>
</comment>
<dbReference type="InterPro" id="IPR004154">
    <property type="entry name" value="Anticodon-bd"/>
</dbReference>
<evidence type="ECO:0000313" key="15">
    <source>
        <dbReference type="EMBL" id="OGY93469.1"/>
    </source>
</evidence>
<reference evidence="15 16" key="1">
    <citation type="journal article" date="2016" name="Nat. Commun.">
        <title>Thousands of microbial genomes shed light on interconnected biogeochemical processes in an aquifer system.</title>
        <authorList>
            <person name="Anantharaman K."/>
            <person name="Brown C.T."/>
            <person name="Hug L.A."/>
            <person name="Sharon I."/>
            <person name="Castelle C.J."/>
            <person name="Probst A.J."/>
            <person name="Thomas B.C."/>
            <person name="Singh A."/>
            <person name="Wilkins M.J."/>
            <person name="Karaoz U."/>
            <person name="Brodie E.L."/>
            <person name="Williams K.H."/>
            <person name="Hubbard S.S."/>
            <person name="Banfield J.F."/>
        </authorList>
    </citation>
    <scope>NUCLEOTIDE SEQUENCE [LARGE SCALE GENOMIC DNA]</scope>
</reference>
<dbReference type="GO" id="GO:0046872">
    <property type="term" value="F:metal ion binding"/>
    <property type="evidence" value="ECO:0007669"/>
    <property type="project" value="UniProtKB-KW"/>
</dbReference>
<sequence>MKKERNIAPKDKGEHINRSRHSLSHILAMAVLKKFPDAQLGIGPTIEHGFYYDFLLPGKLSDADLPKLEKEMKNIISQKIKFEKSVISRKDALKKSANQKFKIELINELPKNEEISYYSSGNFSDLCAGPHVEYSTEINTKAFKLTTSAGAYWRGDENNQMLTRIYGVAFDNAEELAEYLTMLEEAKKRDHRKLGKEMDLFAFSDLVGQGLPLYTPRGASLRREIINFSDELQKSIGFSEVHSPQINKAELFKISGHYDKFKDDMISAKTHYSQEVFFLKPMNCPQHTQIYASRKRSYRDLPIRYADFANLFRDEKPGELSGLTRLRCFSQDDGHSFCREDQIESEFKNILNIINTALKTYGLDYFIRLSLWDPEHKEKYLGDEKIWDKSQKLLEKLLDENKVNYETALGEAAFYGPKMDIIAKDALKRQWQISTIQLDFNMPLRFKLSYTDKDGSEKTPVMIHRAIIGSPERFMGILIEHYGGAFPLWLAPVQVKIISVGEAHIEFCQKMAAEFSQENIKVELDISDETVGNKIRKSSQEKIPYTLVIGDKEMSSENLSVRVRNKQELLNISKDQFIKQLKEDISKRSSNLL</sequence>
<dbReference type="PANTHER" id="PTHR11451">
    <property type="entry name" value="THREONINE-TRNA LIGASE"/>
    <property type="match status" value="1"/>
</dbReference>
<dbReference type="Gene3D" id="3.30.54.20">
    <property type="match status" value="1"/>
</dbReference>
<dbReference type="InterPro" id="IPR018163">
    <property type="entry name" value="Thr/Ala-tRNA-synth_IIc_edit"/>
</dbReference>
<dbReference type="SUPFAM" id="SSF52954">
    <property type="entry name" value="Class II aaRS ABD-related"/>
    <property type="match status" value="1"/>
</dbReference>
<evidence type="ECO:0000256" key="8">
    <source>
        <dbReference type="ARBA" id="ARBA00022840"/>
    </source>
</evidence>
<dbReference type="GO" id="GO:0006435">
    <property type="term" value="P:threonyl-tRNA aminoacylation"/>
    <property type="evidence" value="ECO:0007669"/>
    <property type="project" value="UniProtKB-UniRule"/>
</dbReference>
<dbReference type="SUPFAM" id="SSF55186">
    <property type="entry name" value="ThrRS/AlaRS common domain"/>
    <property type="match status" value="1"/>
</dbReference>
<comment type="similarity">
    <text evidence="1 13">Belongs to the class-II aminoacyl-tRNA synthetase family.</text>
</comment>
<evidence type="ECO:0000256" key="13">
    <source>
        <dbReference type="HAMAP-Rule" id="MF_00184"/>
    </source>
</evidence>
<keyword evidence="3 13" id="KW-0820">tRNA-binding</keyword>
<dbReference type="InterPro" id="IPR012947">
    <property type="entry name" value="tRNA_SAD"/>
</dbReference>
<dbReference type="InterPro" id="IPR002320">
    <property type="entry name" value="Thr-tRNA-ligase_IIa"/>
</dbReference>
<dbReference type="GO" id="GO:0005737">
    <property type="term" value="C:cytoplasm"/>
    <property type="evidence" value="ECO:0007669"/>
    <property type="project" value="UniProtKB-SubCell"/>
</dbReference>
<dbReference type="CDD" id="cd00860">
    <property type="entry name" value="ThrRS_anticodon"/>
    <property type="match status" value="1"/>
</dbReference>
<dbReference type="GO" id="GO:0000049">
    <property type="term" value="F:tRNA binding"/>
    <property type="evidence" value="ECO:0007669"/>
    <property type="project" value="UniProtKB-KW"/>
</dbReference>
<evidence type="ECO:0000256" key="2">
    <source>
        <dbReference type="ARBA" id="ARBA00022490"/>
    </source>
</evidence>
<dbReference type="HAMAP" id="MF_00184">
    <property type="entry name" value="Thr_tRNA_synth"/>
    <property type="match status" value="1"/>
</dbReference>
<evidence type="ECO:0000256" key="7">
    <source>
        <dbReference type="ARBA" id="ARBA00022833"/>
    </source>
</evidence>
<dbReference type="NCBIfam" id="TIGR00418">
    <property type="entry name" value="thrS"/>
    <property type="match status" value="1"/>
</dbReference>
<keyword evidence="5 13" id="KW-0479">Metal-binding</keyword>
<dbReference type="InterPro" id="IPR002314">
    <property type="entry name" value="aa-tRNA-synt_IIb"/>
</dbReference>
<dbReference type="FunFam" id="3.40.50.800:FF:000001">
    <property type="entry name" value="Threonine--tRNA ligase"/>
    <property type="match status" value="1"/>
</dbReference>
<evidence type="ECO:0000259" key="14">
    <source>
        <dbReference type="PROSITE" id="PS50862"/>
    </source>
</evidence>
<evidence type="ECO:0000256" key="9">
    <source>
        <dbReference type="ARBA" id="ARBA00022884"/>
    </source>
</evidence>
<dbReference type="InterPro" id="IPR033728">
    <property type="entry name" value="ThrRS_core"/>
</dbReference>
<keyword evidence="2 13" id="KW-0963">Cytoplasm</keyword>
<dbReference type="Pfam" id="PF00587">
    <property type="entry name" value="tRNA-synt_2b"/>
    <property type="match status" value="1"/>
</dbReference>
<evidence type="ECO:0000256" key="12">
    <source>
        <dbReference type="ARBA" id="ARBA00049515"/>
    </source>
</evidence>
<comment type="caution">
    <text evidence="15">The sequence shown here is derived from an EMBL/GenBank/DDBJ whole genome shotgun (WGS) entry which is preliminary data.</text>
</comment>
<dbReference type="PROSITE" id="PS50862">
    <property type="entry name" value="AA_TRNA_LIGASE_II"/>
    <property type="match status" value="1"/>
</dbReference>
<organism evidence="15 16">
    <name type="scientific">Candidatus Komeilibacteria bacterium RIFOXYC1_FULL_37_11</name>
    <dbReference type="NCBI Taxonomy" id="1798555"/>
    <lineage>
        <taxon>Bacteria</taxon>
        <taxon>Candidatus Komeiliibacteriota</taxon>
    </lineage>
</organism>
<keyword evidence="4 13" id="KW-0436">Ligase</keyword>
<dbReference type="Proteomes" id="UP000177626">
    <property type="component" value="Unassembled WGS sequence"/>
</dbReference>
<proteinExistence type="inferred from homology"/>
<dbReference type="AlphaFoldDB" id="A0A1G2BY56"/>
<dbReference type="PRINTS" id="PR01047">
    <property type="entry name" value="TRNASYNTHTHR"/>
</dbReference>
<dbReference type="GO" id="GO:0005524">
    <property type="term" value="F:ATP binding"/>
    <property type="evidence" value="ECO:0007669"/>
    <property type="project" value="UniProtKB-UniRule"/>
</dbReference>
<keyword evidence="9 13" id="KW-0694">RNA-binding</keyword>
<feature type="binding site" evidence="13">
    <location>
        <position position="335"/>
    </location>
    <ligand>
        <name>Zn(2+)</name>
        <dbReference type="ChEBI" id="CHEBI:29105"/>
        <note>catalytic</note>
    </ligand>
</feature>
<dbReference type="Pfam" id="PF07973">
    <property type="entry name" value="tRNA_SAD"/>
    <property type="match status" value="1"/>
</dbReference>
<evidence type="ECO:0000256" key="11">
    <source>
        <dbReference type="ARBA" id="ARBA00023146"/>
    </source>
</evidence>
<dbReference type="Gene3D" id="3.40.50.800">
    <property type="entry name" value="Anticodon-binding domain"/>
    <property type="match status" value="1"/>
</dbReference>
<keyword evidence="8 13" id="KW-0067">ATP-binding</keyword>
<dbReference type="CDD" id="cd00771">
    <property type="entry name" value="ThrRS_core"/>
    <property type="match status" value="1"/>
</dbReference>
<evidence type="ECO:0000256" key="5">
    <source>
        <dbReference type="ARBA" id="ARBA00022723"/>
    </source>
</evidence>
<keyword evidence="7 13" id="KW-0862">Zinc</keyword>
<evidence type="ECO:0000256" key="6">
    <source>
        <dbReference type="ARBA" id="ARBA00022741"/>
    </source>
</evidence>
<evidence type="ECO:0000313" key="16">
    <source>
        <dbReference type="Proteomes" id="UP000177626"/>
    </source>
</evidence>
<keyword evidence="11 13" id="KW-0030">Aminoacyl-tRNA synthetase</keyword>